<comment type="caution">
    <text evidence="2">The sequence shown here is derived from an EMBL/GenBank/DDBJ whole genome shotgun (WGS) entry which is preliminary data.</text>
</comment>
<sequence length="730" mass="77373">MHTTSIDGVPAFVADGPAPVAAGLVFGVGRQDETFVRSGITHLVEHLVMGGVGRRAIEVNASVDLTTTEFTCTGPADQVAAFLRDVCTQLADPPVDRLQVEADVLRAEGGTVASPPVAHLLGELYGADGPGLAAVPEPALLALTVSDVRTWSARWFHRRNAAVWWSGPVPADASLPLPGGEVPPRPAAVPRALDTPAWTGSPFPERVTLAARTGVRSGVGACLAVLRSRVEDELRHRRGVSYAVQTEQVPVGPDEDVVVLSTDVRPGHEAVAAHVLWEQLVALALHGPRPEELDHERAVLEAVLDDPRSAVEEARSHARDRVTGTTPVTRSELRARATALTPEAVRVVAAALRDAALLALPEPLAAGPAGLPRWPEWSQEVVLGREFRPTRRSGAPPAARLVVGEEGVSLFLDSAERVTVRWADVVGLVRVDPDTSRVHGRDGFALPVVASDWRDGAEAEALVRAAVPAELHVLADDARDGAVLLVKAPVHRVEEAIGVTRWEATLVGDERWTALVPDEAHPSWEWAQRLAGVSGQRTVALAVRQGRVDADYVLYERGVEVDRHRWGTVHGDAGRLARLTGADPAAVAGALFRSGGPDEVVDHLATVLDLPEDAVRLLRGEAVQEPRRVAGRGVVGGMRAAVRGDFAPPPGSGTWTDRYAALGRARPWWYRLLNALAAVALGVVAVRALTAWDGLGGWSVVVAVVVGLLAVCSAVEVRPPRRPAPGSPGG</sequence>
<dbReference type="RefSeq" id="WP_153360184.1">
    <property type="nucleotide sequence ID" value="NZ_ML762492.1"/>
</dbReference>
<dbReference type="SUPFAM" id="SSF63411">
    <property type="entry name" value="LuxS/MPP-like metallohydrolase"/>
    <property type="match status" value="2"/>
</dbReference>
<proteinExistence type="predicted"/>
<evidence type="ECO:0000313" key="2">
    <source>
        <dbReference type="EMBL" id="TWH73975.1"/>
    </source>
</evidence>
<dbReference type="GO" id="GO:0046872">
    <property type="term" value="F:metal ion binding"/>
    <property type="evidence" value="ECO:0007669"/>
    <property type="project" value="InterPro"/>
</dbReference>
<name>A0A562ITF8_9ACTN</name>
<dbReference type="EMBL" id="VLKF01000001">
    <property type="protein sequence ID" value="TWH73975.1"/>
    <property type="molecule type" value="Genomic_DNA"/>
</dbReference>
<evidence type="ECO:0000256" key="1">
    <source>
        <dbReference type="SAM" id="Phobius"/>
    </source>
</evidence>
<dbReference type="Gene3D" id="3.30.830.10">
    <property type="entry name" value="Metalloenzyme, LuxS/M16 peptidase-like"/>
    <property type="match status" value="2"/>
</dbReference>
<keyword evidence="3" id="KW-1185">Reference proteome</keyword>
<keyword evidence="1" id="KW-0812">Transmembrane</keyword>
<dbReference type="OrthoDB" id="3798591at2"/>
<protein>
    <submittedName>
        <fullName evidence="2">Putative Zn-dependent peptidase</fullName>
    </submittedName>
</protein>
<dbReference type="AlphaFoldDB" id="A0A562ITF8"/>
<keyword evidence="1" id="KW-1133">Transmembrane helix</keyword>
<dbReference type="InterPro" id="IPR011249">
    <property type="entry name" value="Metalloenz_LuxS/M16"/>
</dbReference>
<feature type="transmembrane region" description="Helical" evidence="1">
    <location>
        <begin position="695"/>
        <end position="715"/>
    </location>
</feature>
<organism evidence="2 3">
    <name type="scientific">Modestobacter roseus</name>
    <dbReference type="NCBI Taxonomy" id="1181884"/>
    <lineage>
        <taxon>Bacteria</taxon>
        <taxon>Bacillati</taxon>
        <taxon>Actinomycetota</taxon>
        <taxon>Actinomycetes</taxon>
        <taxon>Geodermatophilales</taxon>
        <taxon>Geodermatophilaceae</taxon>
        <taxon>Modestobacter</taxon>
    </lineage>
</organism>
<feature type="transmembrane region" description="Helical" evidence="1">
    <location>
        <begin position="668"/>
        <end position="689"/>
    </location>
</feature>
<reference evidence="2 3" key="1">
    <citation type="submission" date="2019-07" db="EMBL/GenBank/DDBJ databases">
        <title>R&amp;d 2014.</title>
        <authorList>
            <person name="Klenk H.-P."/>
        </authorList>
    </citation>
    <scope>NUCLEOTIDE SEQUENCE [LARGE SCALE GENOMIC DNA]</scope>
    <source>
        <strain evidence="2 3">DSM 45764</strain>
    </source>
</reference>
<dbReference type="Proteomes" id="UP000321490">
    <property type="component" value="Unassembled WGS sequence"/>
</dbReference>
<gene>
    <name evidence="2" type="ORF">JD78_02507</name>
</gene>
<evidence type="ECO:0000313" key="3">
    <source>
        <dbReference type="Proteomes" id="UP000321490"/>
    </source>
</evidence>
<accession>A0A562ITF8</accession>
<keyword evidence="1" id="KW-0472">Membrane</keyword>